<dbReference type="PANTHER" id="PTHR10099:SF1">
    <property type="entry name" value="PHOSPHORIBOSYLFORMYLGLYCINAMIDINE SYNTHASE"/>
    <property type="match status" value="1"/>
</dbReference>
<dbReference type="SUPFAM" id="SSF56042">
    <property type="entry name" value="PurM C-terminal domain-like"/>
    <property type="match status" value="2"/>
</dbReference>
<evidence type="ECO:0000259" key="8">
    <source>
        <dbReference type="Pfam" id="PF18072"/>
    </source>
</evidence>
<dbReference type="PIR" id="B97104">
    <property type="entry name" value="B97104"/>
</dbReference>
<dbReference type="eggNOG" id="COG0047">
    <property type="taxonomic scope" value="Bacteria"/>
</dbReference>
<dbReference type="STRING" id="272562.CA_C1655"/>
<name>Q97II6_CLOAB</name>
<dbReference type="InterPro" id="IPR029062">
    <property type="entry name" value="Class_I_gatase-like"/>
</dbReference>
<evidence type="ECO:0000256" key="4">
    <source>
        <dbReference type="ARBA" id="ARBA00022755"/>
    </source>
</evidence>
<dbReference type="Pfam" id="PF18072">
    <property type="entry name" value="FGAR-AT_linker"/>
    <property type="match status" value="1"/>
</dbReference>
<keyword evidence="2" id="KW-0479">Metal-binding</keyword>
<evidence type="ECO:0000256" key="5">
    <source>
        <dbReference type="ARBA" id="ARBA00022840"/>
    </source>
</evidence>
<dbReference type="SUPFAM" id="SSF55326">
    <property type="entry name" value="PurM N-terminal domain-like"/>
    <property type="match status" value="2"/>
</dbReference>
<dbReference type="GO" id="GO:0046872">
    <property type="term" value="F:metal ion binding"/>
    <property type="evidence" value="ECO:0007669"/>
    <property type="project" value="UniProtKB-KW"/>
</dbReference>
<dbReference type="NCBIfam" id="TIGR01857">
    <property type="entry name" value="FGAM-synthase"/>
    <property type="match status" value="1"/>
</dbReference>
<dbReference type="CDD" id="cd02203">
    <property type="entry name" value="PurL_repeat1"/>
    <property type="match status" value="1"/>
</dbReference>
<dbReference type="KEGG" id="cac:CA_C1655"/>
<evidence type="ECO:0000256" key="2">
    <source>
        <dbReference type="ARBA" id="ARBA00022723"/>
    </source>
</evidence>
<keyword evidence="3" id="KW-0547">Nucleotide-binding</keyword>
<dbReference type="RefSeq" id="WP_010964962.1">
    <property type="nucleotide sequence ID" value="NC_003030.1"/>
</dbReference>
<keyword evidence="1" id="KW-0436">Ligase</keyword>
<dbReference type="Gene3D" id="3.30.1330.10">
    <property type="entry name" value="PurM-like, N-terminal domain"/>
    <property type="match status" value="2"/>
</dbReference>
<dbReference type="InterPro" id="IPR036676">
    <property type="entry name" value="PurM-like_C_sf"/>
</dbReference>
<dbReference type="SMART" id="SM01211">
    <property type="entry name" value="GATase_5"/>
    <property type="match status" value="1"/>
</dbReference>
<dbReference type="GO" id="GO:0005524">
    <property type="term" value="F:ATP binding"/>
    <property type="evidence" value="ECO:0007669"/>
    <property type="project" value="UniProtKB-KW"/>
</dbReference>
<dbReference type="GO" id="GO:0005737">
    <property type="term" value="C:cytoplasm"/>
    <property type="evidence" value="ECO:0007669"/>
    <property type="project" value="TreeGrafter"/>
</dbReference>
<dbReference type="FunFam" id="3.30.1330.10:FF:000013">
    <property type="entry name" value="Phosphoribosylformylglycinamidine synthase"/>
    <property type="match status" value="1"/>
</dbReference>
<accession>Q97II6</accession>
<dbReference type="GO" id="GO:0006164">
    <property type="term" value="P:purine nucleotide biosynthetic process"/>
    <property type="evidence" value="ECO:0007669"/>
    <property type="project" value="UniProtKB-KW"/>
</dbReference>
<dbReference type="PROSITE" id="PS51273">
    <property type="entry name" value="GATASE_TYPE_1"/>
    <property type="match status" value="1"/>
</dbReference>
<organism evidence="9 10">
    <name type="scientific">Clostridium acetobutylicum (strain ATCC 824 / DSM 792 / JCM 1419 / IAM 19013 / LMG 5710 / NBRC 13948 / NRRL B-527 / VKM B-1787 / 2291 / W)</name>
    <dbReference type="NCBI Taxonomy" id="272562"/>
    <lineage>
        <taxon>Bacteria</taxon>
        <taxon>Bacillati</taxon>
        <taxon>Bacillota</taxon>
        <taxon>Clostridia</taxon>
        <taxon>Eubacteriales</taxon>
        <taxon>Clostridiaceae</taxon>
        <taxon>Clostridium</taxon>
    </lineage>
</organism>
<evidence type="ECO:0000313" key="9">
    <source>
        <dbReference type="EMBL" id="AAK79621.1"/>
    </source>
</evidence>
<keyword evidence="4" id="KW-0658">Purine biosynthesis</keyword>
<reference evidence="9 10" key="1">
    <citation type="journal article" date="2001" name="J. Bacteriol.">
        <title>Genome sequence and comparative analysis of the solvent-producing bacterium Clostridium acetobutylicum.</title>
        <authorList>
            <person name="Nolling J."/>
            <person name="Breton G."/>
            <person name="Omelchenko M.V."/>
            <person name="Makarova K.S."/>
            <person name="Zeng Q."/>
            <person name="Gibson R."/>
            <person name="Lee H.M."/>
            <person name="Dubois J."/>
            <person name="Qiu D."/>
            <person name="Hitti J."/>
            <person name="Wolf Y.I."/>
            <person name="Tatusov R.L."/>
            <person name="Sabathe F."/>
            <person name="Doucette-Stamm L."/>
            <person name="Soucaille P."/>
            <person name="Daly M.J."/>
            <person name="Bennett G.N."/>
            <person name="Koonin E.V."/>
            <person name="Smith D.R."/>
        </authorList>
    </citation>
    <scope>NUCLEOTIDE SEQUENCE [LARGE SCALE GENOMIC DNA]</scope>
    <source>
        <strain evidence="10">ATCC 824 / DSM 792 / JCM 1419 / LMG 5710 / VKM B-1787</strain>
    </source>
</reference>
<dbReference type="Gene3D" id="3.90.650.10">
    <property type="entry name" value="PurM-like C-terminal domain"/>
    <property type="match status" value="2"/>
</dbReference>
<proteinExistence type="predicted"/>
<dbReference type="OrthoDB" id="9804441at2"/>
<sequence>MNTKVRRIFVKKKAGFDVAAKELLKDLVENLGIKTLKDLSILNRYDVSGINDSEYEDAKAIIFSEKTVDDVYDEKFEVSSEDKVFAVEYLPGQYDQRADSACQCIKILTGNEDVLIASAKVIILKGNISVSDLEKIKKYVINPVDSREASLDKPETLEVIYDLPYEVETIENFISMSEDELKVFLDSNGLAMSMEDLKFCREYFKNEEKRNPTITEIKVIDTYWSDHCRHTTFQTRLQNIQFEDGKYTEVLKSAYKNYVDARKYVYGNKEKEVCLMDIAVIGMKELKKKGFLNDLDESDEINACSIVVDADVNGKDEKWLVMFKNETHNHPTEIEPFGGAATCLGGAIRDPLSGRAYVYQAMRVTGSGDPRVRIEDTTKGRLPQKKITLGAANGYSSYGNQIGLATGQVSECYDEGFIAKRMEVGAVVGAAPKENVVREEPKPSDVVILLGGRTGRDGCGGATGSSKEHDVNSLQNCGAEVQKGNAPTERKLQRLFRNNKVSTLIKRCNDFGAGGVSVAIGELTDGLDINLDLVPKKYEGLDGTELAISESQERMAVVVEKKDAEKFIEYADKENLEAVIVAKVTDTKRLKLFWKGNAIVNISRAFLDTNGVRQNVDVFVKAPKKEDNYFKTENKNKDVKEEVLETLRDLNVCSQKGLSERFDSTIGAGTVLMPFGGKNQITPAEGMAAKLPVLNGETSTGTVMTYGYNPKIGKWSPFHGAMYAVIESLTKIVCMGGDYKKTRLTFQEYFERLNKEPERWGKPFAALLGALKAQEIFNTPAIGGKDSMSGTFMDLNVPPTLVSFAVNVVDINNVISPEFKKVGSSVVLVKCERDENEVPLFDELKKNFDTVQALIKDKKVISAQSVRHGGLIAALSKMCFGNKIGFEMLKEEELFTPDYGSIVLELEESLDIKELFKDVKYEVIGKTIADSKIILNNVSISIDEALEAYTEPLEKVFPTKVEASKKINLALYDEVKYENIKRVSAVNKIAKPRVFIPVFPGTNCEYDSKRAFERAGAEVNTLVFRNMKATDIEESINEMVEEINKAQIIMLPGGFSAGDEPDGSGKFIATVFRNEKIKEAVMKLLNARDGLMLGICNGFQALIKLGLVPYGEIREIDENCPTLTYNNIGRHVSKIAYTKIVSNKSPWFSNVEIGDIHSIPISHGEGRFAASKEVVEELIKNGQIATRYVDLNGNSSYETEVNPNGSVLCIEGITSPDGRILGKMGHSERFSKGTYKNIIGNQDQKIFESGVQYFK</sequence>
<dbReference type="GeneID" id="44998151"/>
<dbReference type="SUPFAM" id="SSF52317">
    <property type="entry name" value="Class I glutamine amidotransferase-like"/>
    <property type="match status" value="1"/>
</dbReference>
<evidence type="ECO:0000313" key="10">
    <source>
        <dbReference type="Proteomes" id="UP000000814"/>
    </source>
</evidence>
<dbReference type="EMBL" id="AE001437">
    <property type="protein sequence ID" value="AAK79621.1"/>
    <property type="molecule type" value="Genomic_DNA"/>
</dbReference>
<dbReference type="Pfam" id="PF02769">
    <property type="entry name" value="AIRS_C"/>
    <property type="match status" value="1"/>
</dbReference>
<dbReference type="HOGENOM" id="CLU_003100_2_0_9"/>
<dbReference type="Gene3D" id="3.40.50.880">
    <property type="match status" value="1"/>
</dbReference>
<dbReference type="Proteomes" id="UP000000814">
    <property type="component" value="Chromosome"/>
</dbReference>
<dbReference type="GO" id="GO:0004642">
    <property type="term" value="F:phosphoribosylformylglycinamidine synthase activity"/>
    <property type="evidence" value="ECO:0007669"/>
    <property type="project" value="TreeGrafter"/>
</dbReference>
<dbReference type="CDD" id="cd02204">
    <property type="entry name" value="PurL_repeat2"/>
    <property type="match status" value="1"/>
</dbReference>
<dbReference type="AlphaFoldDB" id="Q97II6"/>
<protein>
    <submittedName>
        <fullName evidence="9">Phosphoribosylformylglycinamidine (FGAM) synthase</fullName>
    </submittedName>
</protein>
<dbReference type="InterPro" id="IPR036921">
    <property type="entry name" value="PurM-like_N_sf"/>
</dbReference>
<gene>
    <name evidence="9" type="primary">purQ/purL</name>
    <name evidence="9" type="ordered locus">CA_C1655</name>
</gene>
<keyword evidence="6" id="KW-0460">Magnesium</keyword>
<dbReference type="PANTHER" id="PTHR10099">
    <property type="entry name" value="PHOSPHORIBOSYLFORMYLGLYCINAMIDINE SYNTHASE"/>
    <property type="match status" value="1"/>
</dbReference>
<dbReference type="eggNOG" id="COG0046">
    <property type="taxonomic scope" value="Bacteria"/>
</dbReference>
<evidence type="ECO:0000256" key="6">
    <source>
        <dbReference type="ARBA" id="ARBA00022842"/>
    </source>
</evidence>
<evidence type="ECO:0000259" key="7">
    <source>
        <dbReference type="Pfam" id="PF02769"/>
    </source>
</evidence>
<dbReference type="InterPro" id="IPR041609">
    <property type="entry name" value="PurL_linker"/>
</dbReference>
<dbReference type="Pfam" id="PF13507">
    <property type="entry name" value="GATase_5"/>
    <property type="match status" value="1"/>
</dbReference>
<evidence type="ECO:0000256" key="3">
    <source>
        <dbReference type="ARBA" id="ARBA00022741"/>
    </source>
</evidence>
<dbReference type="PATRIC" id="fig|272562.8.peg.1859"/>
<keyword evidence="5" id="KW-0067">ATP-binding</keyword>
<feature type="domain" description="Phosphoribosylformylglycinamidine synthase linker" evidence="8">
    <location>
        <begin position="187"/>
        <end position="230"/>
    </location>
</feature>
<keyword evidence="10" id="KW-1185">Reference proteome</keyword>
<dbReference type="CDD" id="cd01740">
    <property type="entry name" value="GATase1_FGAR_AT"/>
    <property type="match status" value="1"/>
</dbReference>
<feature type="domain" description="PurM-like C-terminal" evidence="7">
    <location>
        <begin position="442"/>
        <end position="595"/>
    </location>
</feature>
<dbReference type="InterPro" id="IPR010918">
    <property type="entry name" value="PurM-like_C_dom"/>
</dbReference>
<dbReference type="InterPro" id="IPR010141">
    <property type="entry name" value="FGAM_synthase"/>
</dbReference>
<evidence type="ECO:0000256" key="1">
    <source>
        <dbReference type="ARBA" id="ARBA00022598"/>
    </source>
</evidence>